<reference evidence="2" key="1">
    <citation type="submission" date="2018-08" db="EMBL/GenBank/DDBJ databases">
        <authorList>
            <consortium name="GenomeTrakr network: Whole genome sequencing for foodborne pathogen traceback"/>
        </authorList>
    </citation>
    <scope>NUCLEOTIDE SEQUENCE</scope>
    <source>
        <strain evidence="2">NC_STEC178</strain>
    </source>
</reference>
<evidence type="ECO:0000313" key="2">
    <source>
        <dbReference type="EMBL" id="EGD0650920.1"/>
    </source>
</evidence>
<comment type="caution">
    <text evidence="2">The sequence shown here is derived from an EMBL/GenBank/DDBJ whole genome shotgun (WGS) entry which is preliminary data.</text>
</comment>
<dbReference type="RefSeq" id="WP_203164884.1">
    <property type="nucleotide sequence ID" value="NZ_CP098183.1"/>
</dbReference>
<dbReference type="Proteomes" id="UP000630371">
    <property type="component" value="Unassembled WGS sequence"/>
</dbReference>
<evidence type="ECO:0000313" key="3">
    <source>
        <dbReference type="Proteomes" id="UP000630371"/>
    </source>
</evidence>
<evidence type="ECO:0000256" key="1">
    <source>
        <dbReference type="SAM" id="Phobius"/>
    </source>
</evidence>
<proteinExistence type="predicted"/>
<feature type="transmembrane region" description="Helical" evidence="1">
    <location>
        <begin position="6"/>
        <end position="31"/>
    </location>
</feature>
<sequence length="79" mass="8972">MPYLSVMLVITVFVASFMLARFAVYHFLVWLKPSKTLKFTYIDRGGVKHFCEVRLDAGDARELAATLSEVQRDLTRGSS</sequence>
<keyword evidence="1" id="KW-1133">Transmembrane helix</keyword>
<dbReference type="AlphaFoldDB" id="A0A827EYS4"/>
<organism evidence="2 3">
    <name type="scientific">Escherichia coli</name>
    <dbReference type="NCBI Taxonomy" id="562"/>
    <lineage>
        <taxon>Bacteria</taxon>
        <taxon>Pseudomonadati</taxon>
        <taxon>Pseudomonadota</taxon>
        <taxon>Gammaproteobacteria</taxon>
        <taxon>Enterobacterales</taxon>
        <taxon>Enterobacteriaceae</taxon>
        <taxon>Escherichia</taxon>
    </lineage>
</organism>
<accession>A0A827EYS4</accession>
<protein>
    <submittedName>
        <fullName evidence="2">Uncharacterized protein</fullName>
    </submittedName>
</protein>
<keyword evidence="1" id="KW-0812">Transmembrane</keyword>
<keyword evidence="1" id="KW-0472">Membrane</keyword>
<name>A0A827EYS4_ECOLX</name>
<gene>
    <name evidence="2" type="ORF">B6R31_004682</name>
</gene>
<dbReference type="EMBL" id="AAVQAW010000030">
    <property type="protein sequence ID" value="EGD0650920.1"/>
    <property type="molecule type" value="Genomic_DNA"/>
</dbReference>